<dbReference type="Proteomes" id="UP001152607">
    <property type="component" value="Unassembled WGS sequence"/>
</dbReference>
<dbReference type="InterPro" id="IPR009060">
    <property type="entry name" value="UBA-like_sf"/>
</dbReference>
<dbReference type="Pfam" id="PF14555">
    <property type="entry name" value="UBA_4"/>
    <property type="match status" value="1"/>
</dbReference>
<dbReference type="Pfam" id="PF03556">
    <property type="entry name" value="Cullin_binding"/>
    <property type="match status" value="1"/>
</dbReference>
<dbReference type="PROSITE" id="PS51229">
    <property type="entry name" value="DCUN1"/>
    <property type="match status" value="1"/>
</dbReference>
<dbReference type="InterPro" id="IPR005176">
    <property type="entry name" value="PONY_dom"/>
</dbReference>
<keyword evidence="1" id="KW-0833">Ubl conjugation pathway</keyword>
<keyword evidence="6" id="KW-1185">Reference proteome</keyword>
<gene>
    <name evidence="5" type="ORF">PDIGIT_LOCUS14419</name>
</gene>
<dbReference type="GO" id="GO:0097602">
    <property type="term" value="F:cullin family protein binding"/>
    <property type="evidence" value="ECO:0007669"/>
    <property type="project" value="TreeGrafter"/>
</dbReference>
<dbReference type="GO" id="GO:0000151">
    <property type="term" value="C:ubiquitin ligase complex"/>
    <property type="evidence" value="ECO:0007669"/>
    <property type="project" value="TreeGrafter"/>
</dbReference>
<comment type="caution">
    <text evidence="5">The sequence shown here is derived from an EMBL/GenBank/DDBJ whole genome shotgun (WGS) entry which is preliminary data.</text>
</comment>
<evidence type="ECO:0000256" key="2">
    <source>
        <dbReference type="RuleBase" id="RU410713"/>
    </source>
</evidence>
<feature type="region of interest" description="Disordered" evidence="3">
    <location>
        <begin position="1"/>
        <end position="27"/>
    </location>
</feature>
<name>A0A9W4XUL1_9PLEO</name>
<dbReference type="AlphaFoldDB" id="A0A9W4XUL1"/>
<dbReference type="OrthoDB" id="27198at2759"/>
<dbReference type="InterPro" id="IPR014764">
    <property type="entry name" value="DCN-prot"/>
</dbReference>
<organism evidence="5 6">
    <name type="scientific">Periconia digitata</name>
    <dbReference type="NCBI Taxonomy" id="1303443"/>
    <lineage>
        <taxon>Eukaryota</taxon>
        <taxon>Fungi</taxon>
        <taxon>Dikarya</taxon>
        <taxon>Ascomycota</taxon>
        <taxon>Pezizomycotina</taxon>
        <taxon>Dothideomycetes</taxon>
        <taxon>Pleosporomycetidae</taxon>
        <taxon>Pleosporales</taxon>
        <taxon>Massarineae</taxon>
        <taxon>Periconiaceae</taxon>
        <taxon>Periconia</taxon>
    </lineage>
</organism>
<evidence type="ECO:0000256" key="3">
    <source>
        <dbReference type="SAM" id="MobiDB-lite"/>
    </source>
</evidence>
<dbReference type="EMBL" id="CAOQHR010000011">
    <property type="protein sequence ID" value="CAI6341225.1"/>
    <property type="molecule type" value="Genomic_DNA"/>
</dbReference>
<accession>A0A9W4XUL1</accession>
<protein>
    <recommendedName>
        <fullName evidence="2">Defective in cullin neddylation protein</fullName>
    </recommendedName>
</protein>
<dbReference type="PANTHER" id="PTHR12281:SF31">
    <property type="entry name" value="DCN1-LIKE PROTEIN 3"/>
    <property type="match status" value="1"/>
</dbReference>
<dbReference type="GO" id="GO:0032182">
    <property type="term" value="F:ubiquitin-like protein binding"/>
    <property type="evidence" value="ECO:0007669"/>
    <property type="project" value="TreeGrafter"/>
</dbReference>
<dbReference type="Gene3D" id="1.10.8.10">
    <property type="entry name" value="DNA helicase RuvA subunit, C-terminal domain"/>
    <property type="match status" value="1"/>
</dbReference>
<sequence length="453" mass="50596">MAKRKAANDAGGTKKKGKKNQEPDGKFDLPMPCQAGPIFICNGGGVVVVAVDEESLGQLWLVGEHWRGNPRTWWHKCGRIHCSLHSTTSPAWLYLQPTSIFVSLVETATIGTSSKPLPRSRLTSNNHLWLLCLPPPPPYPTVQVSTDRSTDRLSHDYTSISPRYTSPNVSLSDAIMPSGYNTQQRNAIQQFQQFSQADRNMAVRFLKSANWDPQAAVNAFFSSNGNAGGGASTAMKNNLTKMFDAYREDPANAPDTVGTENTMNYFGELGVEFEDLDVLIASELIQAPTMGEMSREGFVNGWSAVNCDTLDKQKAHIKFLKQTLPADKDAFTKVYKYTFLAGKTGGQKAVALDTAITFWELLFSSSISHIKWNAPGSPWLAWWKEFLESKWKKSVNRDMWNQTLKFAELTLEDETMGFWNEDSSWPSVIDEFVEWVKMEKRGGSSAQPDAMEY</sequence>
<evidence type="ECO:0000313" key="6">
    <source>
        <dbReference type="Proteomes" id="UP001152607"/>
    </source>
</evidence>
<proteinExistence type="predicted"/>
<dbReference type="PANTHER" id="PTHR12281">
    <property type="entry name" value="RP42 RELATED"/>
    <property type="match status" value="1"/>
</dbReference>
<dbReference type="Gene3D" id="1.10.238.10">
    <property type="entry name" value="EF-hand"/>
    <property type="match status" value="1"/>
</dbReference>
<evidence type="ECO:0000259" key="4">
    <source>
        <dbReference type="PROSITE" id="PS51229"/>
    </source>
</evidence>
<dbReference type="Gene3D" id="1.10.238.200">
    <property type="entry name" value="Cullin, PONY binding domain"/>
    <property type="match status" value="1"/>
</dbReference>
<feature type="domain" description="DCUN1" evidence="4">
    <location>
        <begin position="234"/>
        <end position="437"/>
    </location>
</feature>
<dbReference type="SUPFAM" id="SSF46934">
    <property type="entry name" value="UBA-like"/>
    <property type="match status" value="1"/>
</dbReference>
<evidence type="ECO:0000313" key="5">
    <source>
        <dbReference type="EMBL" id="CAI6341225.1"/>
    </source>
</evidence>
<evidence type="ECO:0000256" key="1">
    <source>
        <dbReference type="ARBA" id="ARBA00022786"/>
    </source>
</evidence>
<dbReference type="GO" id="GO:0031624">
    <property type="term" value="F:ubiquitin conjugating enzyme binding"/>
    <property type="evidence" value="ECO:0007669"/>
    <property type="project" value="TreeGrafter"/>
</dbReference>
<dbReference type="InterPro" id="IPR042460">
    <property type="entry name" value="DCN1-like_PONY"/>
</dbReference>
<comment type="function">
    <text evidence="2">Neddylation of cullins play an essential role in the regulation of SCF-type complexes activity.</text>
</comment>
<dbReference type="GO" id="GO:0045116">
    <property type="term" value="P:protein neddylation"/>
    <property type="evidence" value="ECO:0007669"/>
    <property type="project" value="TreeGrafter"/>
</dbReference>
<reference evidence="5" key="1">
    <citation type="submission" date="2023-01" db="EMBL/GenBank/DDBJ databases">
        <authorList>
            <person name="Van Ghelder C."/>
            <person name="Rancurel C."/>
        </authorList>
    </citation>
    <scope>NUCLEOTIDE SEQUENCE</scope>
    <source>
        <strain evidence="5">CNCM I-4278</strain>
    </source>
</reference>